<sequence>MLRITVSFKQTSRDLKLYTTVNSLEEKSDFIKDALEHYLKYLEVTKSKENGRTDINF</sequence>
<keyword evidence="2" id="KW-1185">Reference proteome</keyword>
<dbReference type="RefSeq" id="WP_013236753.1">
    <property type="nucleotide sequence ID" value="NC_022592.1"/>
</dbReference>
<accession>A0ABM5NVA3</accession>
<name>A0ABM5NVA3_9CLOT</name>
<organism evidence="1 2">
    <name type="scientific">Clostridium autoethanogenum DSM 10061</name>
    <dbReference type="NCBI Taxonomy" id="1341692"/>
    <lineage>
        <taxon>Bacteria</taxon>
        <taxon>Bacillati</taxon>
        <taxon>Bacillota</taxon>
        <taxon>Clostridia</taxon>
        <taxon>Eubacteriales</taxon>
        <taxon>Clostridiaceae</taxon>
        <taxon>Clostridium</taxon>
    </lineage>
</organism>
<proteinExistence type="predicted"/>
<gene>
    <name evidence="1" type="ORF">CAETHG_2165</name>
</gene>
<dbReference type="EMBL" id="CP006763">
    <property type="protein sequence ID" value="AGY76378.1"/>
    <property type="molecule type" value="Genomic_DNA"/>
</dbReference>
<dbReference type="Proteomes" id="UP000017590">
    <property type="component" value="Chromosome"/>
</dbReference>
<evidence type="ECO:0000313" key="2">
    <source>
        <dbReference type="Proteomes" id="UP000017590"/>
    </source>
</evidence>
<reference evidence="2" key="1">
    <citation type="journal article" date="2014" name="Biotechnol. Biofuels">
        <title>Comparison of single-molecule sequencing and hybrid approaches for finishing the genome of Clostridium autoethanogenum and analysis of CRISPR systems in industrial relevant Clostridia.</title>
        <authorList>
            <person name="Brown S.D."/>
            <person name="Nagaraju S."/>
            <person name="Utturkar S."/>
            <person name="De Tissera S."/>
            <person name="Segovia S."/>
            <person name="Mitchell W."/>
            <person name="Land M.L."/>
            <person name="Dassanayake A."/>
            <person name="Kopke M."/>
        </authorList>
    </citation>
    <scope>NUCLEOTIDE SEQUENCE [LARGE SCALE GENOMIC DNA]</scope>
    <source>
        <strain evidence="2">DSM 10061</strain>
    </source>
</reference>
<protein>
    <submittedName>
        <fullName evidence="1">Uncharacterized protein</fullName>
    </submittedName>
</protein>
<evidence type="ECO:0000313" key="1">
    <source>
        <dbReference type="EMBL" id="AGY76378.1"/>
    </source>
</evidence>